<dbReference type="PANTHER" id="PTHR23279:SF36">
    <property type="entry name" value="DEFECTIVE PROBOSCIS EXTENSION RESPONSE 9, ISOFORM A"/>
    <property type="match status" value="1"/>
</dbReference>
<dbReference type="FunFam" id="2.60.40.10:FF:000129">
    <property type="entry name" value="CLUMA_CG018772, isoform A"/>
    <property type="match status" value="1"/>
</dbReference>
<feature type="region of interest" description="Disordered" evidence="1">
    <location>
        <begin position="89"/>
        <end position="128"/>
    </location>
</feature>
<keyword evidence="4" id="KW-1185">Reference proteome</keyword>
<dbReference type="AlphaFoldDB" id="A0AAV2RXP8"/>
<reference evidence="3 4" key="1">
    <citation type="submission" date="2024-05" db="EMBL/GenBank/DDBJ databases">
        <authorList>
            <person name="Wallberg A."/>
        </authorList>
    </citation>
    <scope>NUCLEOTIDE SEQUENCE [LARGE SCALE GENOMIC DNA]</scope>
</reference>
<feature type="domain" description="Ig-like" evidence="2">
    <location>
        <begin position="159"/>
        <end position="246"/>
    </location>
</feature>
<feature type="non-terminal residue" evidence="3">
    <location>
        <position position="286"/>
    </location>
</feature>
<dbReference type="EMBL" id="CAXKWB010033487">
    <property type="protein sequence ID" value="CAL4143015.1"/>
    <property type="molecule type" value="Genomic_DNA"/>
</dbReference>
<evidence type="ECO:0000256" key="1">
    <source>
        <dbReference type="SAM" id="MobiDB-lite"/>
    </source>
</evidence>
<gene>
    <name evidence="3" type="ORF">MNOR_LOCUS29233</name>
</gene>
<dbReference type="Pfam" id="PF07679">
    <property type="entry name" value="I-set"/>
    <property type="match status" value="1"/>
</dbReference>
<dbReference type="SUPFAM" id="SSF48726">
    <property type="entry name" value="Immunoglobulin"/>
    <property type="match status" value="1"/>
</dbReference>
<dbReference type="InterPro" id="IPR003599">
    <property type="entry name" value="Ig_sub"/>
</dbReference>
<dbReference type="PROSITE" id="PS50835">
    <property type="entry name" value="IG_LIKE"/>
    <property type="match status" value="1"/>
</dbReference>
<dbReference type="GO" id="GO:0050808">
    <property type="term" value="P:synapse organization"/>
    <property type="evidence" value="ECO:0007669"/>
    <property type="project" value="TreeGrafter"/>
</dbReference>
<evidence type="ECO:0000259" key="2">
    <source>
        <dbReference type="PROSITE" id="PS50835"/>
    </source>
</evidence>
<evidence type="ECO:0000313" key="4">
    <source>
        <dbReference type="Proteomes" id="UP001497623"/>
    </source>
</evidence>
<feature type="compositionally biased region" description="Polar residues" evidence="1">
    <location>
        <begin position="89"/>
        <end position="120"/>
    </location>
</feature>
<evidence type="ECO:0000313" key="3">
    <source>
        <dbReference type="EMBL" id="CAL4143015.1"/>
    </source>
</evidence>
<dbReference type="PANTHER" id="PTHR23279">
    <property type="entry name" value="DEFECTIVE PROBOSCIS EXTENSION RESPONSE DPR -RELATED"/>
    <property type="match status" value="1"/>
</dbReference>
<name>A0AAV2RXP8_MEGNR</name>
<accession>A0AAV2RXP8</accession>
<proteinExistence type="predicted"/>
<dbReference type="InterPro" id="IPR007110">
    <property type="entry name" value="Ig-like_dom"/>
</dbReference>
<dbReference type="InterPro" id="IPR036179">
    <property type="entry name" value="Ig-like_dom_sf"/>
</dbReference>
<feature type="non-terminal residue" evidence="3">
    <location>
        <position position="1"/>
    </location>
</feature>
<protein>
    <recommendedName>
        <fullName evidence="2">Ig-like domain-containing protein</fullName>
    </recommendedName>
</protein>
<dbReference type="InterPro" id="IPR013783">
    <property type="entry name" value="Ig-like_fold"/>
</dbReference>
<dbReference type="Gene3D" id="2.60.40.10">
    <property type="entry name" value="Immunoglobulins"/>
    <property type="match status" value="1"/>
</dbReference>
<dbReference type="Proteomes" id="UP001497623">
    <property type="component" value="Unassembled WGS sequence"/>
</dbReference>
<dbReference type="SMART" id="SM00409">
    <property type="entry name" value="IG"/>
    <property type="match status" value="1"/>
</dbReference>
<dbReference type="InterPro" id="IPR013098">
    <property type="entry name" value="Ig_I-set"/>
</dbReference>
<dbReference type="GO" id="GO:0032589">
    <property type="term" value="C:neuron projection membrane"/>
    <property type="evidence" value="ECO:0007669"/>
    <property type="project" value="TreeGrafter"/>
</dbReference>
<organism evidence="3 4">
    <name type="scientific">Meganyctiphanes norvegica</name>
    <name type="common">Northern krill</name>
    <name type="synonym">Thysanopoda norvegica</name>
    <dbReference type="NCBI Taxonomy" id="48144"/>
    <lineage>
        <taxon>Eukaryota</taxon>
        <taxon>Metazoa</taxon>
        <taxon>Ecdysozoa</taxon>
        <taxon>Arthropoda</taxon>
        <taxon>Crustacea</taxon>
        <taxon>Multicrustacea</taxon>
        <taxon>Malacostraca</taxon>
        <taxon>Eumalacostraca</taxon>
        <taxon>Eucarida</taxon>
        <taxon>Euphausiacea</taxon>
        <taxon>Euphausiidae</taxon>
        <taxon>Meganyctiphanes</taxon>
    </lineage>
</organism>
<dbReference type="InterPro" id="IPR037448">
    <property type="entry name" value="Zig-8"/>
</dbReference>
<sequence>GRSMGSAGFMKYYPDANLHASTISPIEHDTKFGSTNHHYQQKHIQEGYRETSLYRNFNSSVGSYVPHSSFRVPQQSYKNRNQLVNTRHSLSNQKNHQSYSSSYHNRNINSMSVSRGTSSRNKFHQQSEDEIGGKIRVGVGMGMPSGQQDGVSTIIPTGPRFDRSLPRNVTVQVDKTAVLSCRVLNIADKSVAWIRHEDLHILTVDKYRYTTDKRVSTVYNEVAQEWVLRIRKVTHDDAGMYECQVSTKPILSFIVNMEVVDALQTTPFPKLSDEENQEEIENSTKT</sequence>
<comment type="caution">
    <text evidence="3">The sequence shown here is derived from an EMBL/GenBank/DDBJ whole genome shotgun (WGS) entry which is preliminary data.</text>
</comment>